<dbReference type="OrthoDB" id="9975943at2759"/>
<dbReference type="EMBL" id="KZ110604">
    <property type="protein sequence ID" value="OSX58653.1"/>
    <property type="molecule type" value="Genomic_DNA"/>
</dbReference>
<dbReference type="Gene3D" id="3.40.50.720">
    <property type="entry name" value="NAD(P)-binding Rossmann-like Domain"/>
    <property type="match status" value="1"/>
</dbReference>
<dbReference type="SUPFAM" id="SSF51735">
    <property type="entry name" value="NAD(P)-binding Rossmann-fold domains"/>
    <property type="match status" value="1"/>
</dbReference>
<evidence type="ECO:0008006" key="3">
    <source>
        <dbReference type="Google" id="ProtNLM"/>
    </source>
</evidence>
<protein>
    <recommendedName>
        <fullName evidence="3">NAD(P)-binding domain-containing protein</fullName>
    </recommendedName>
</protein>
<dbReference type="GeneID" id="36334066"/>
<dbReference type="PANTHER" id="PTHR14097:SF8">
    <property type="entry name" value="NAD(P)-BINDING DOMAIN-CONTAINING PROTEIN"/>
    <property type="match status" value="1"/>
</dbReference>
<gene>
    <name evidence="1" type="ORF">POSPLADRAFT_1184963</name>
</gene>
<name>A0A1X6MR67_9APHY</name>
<organism evidence="1 2">
    <name type="scientific">Postia placenta MAD-698-R-SB12</name>
    <dbReference type="NCBI Taxonomy" id="670580"/>
    <lineage>
        <taxon>Eukaryota</taxon>
        <taxon>Fungi</taxon>
        <taxon>Dikarya</taxon>
        <taxon>Basidiomycota</taxon>
        <taxon>Agaricomycotina</taxon>
        <taxon>Agaricomycetes</taxon>
        <taxon>Polyporales</taxon>
        <taxon>Adustoporiaceae</taxon>
        <taxon>Rhodonia</taxon>
    </lineage>
</organism>
<evidence type="ECO:0000313" key="1">
    <source>
        <dbReference type="EMBL" id="OSX58653.1"/>
    </source>
</evidence>
<dbReference type="Proteomes" id="UP000194127">
    <property type="component" value="Unassembled WGS sequence"/>
</dbReference>
<keyword evidence="2" id="KW-1185">Reference proteome</keyword>
<dbReference type="PANTHER" id="PTHR14097">
    <property type="entry name" value="OXIDOREDUCTASE HTATIP2"/>
    <property type="match status" value="1"/>
</dbReference>
<accession>A0A1X6MR67</accession>
<evidence type="ECO:0000313" key="2">
    <source>
        <dbReference type="Proteomes" id="UP000194127"/>
    </source>
</evidence>
<sequence length="248" mass="27067">MKLLLTGATGVAGLAVYRAALQDAAVTHITILSRRPVPSWAVLPPDAPAKTTVILHKDFLSYPSDLAHQLAGNDACVWALGRSVIGMNERDYTEMTHDYPMAALRALVDAGVGEGRPDGRPFRFVYISGEHADPSGTSTRMWARVKGKAEVDIAELSDSVPNVKAHILRPGYFFPPSEYPEDRKHQRSMIAGMFDYVGTPLMNCFIPSLIAPTGELGSFALGLAQGRWPGQVIFRNAEMRQLMKATSE</sequence>
<proteinExistence type="predicted"/>
<dbReference type="RefSeq" id="XP_024335447.1">
    <property type="nucleotide sequence ID" value="XM_024489117.1"/>
</dbReference>
<dbReference type="InterPro" id="IPR036291">
    <property type="entry name" value="NAD(P)-bd_dom_sf"/>
</dbReference>
<dbReference type="AlphaFoldDB" id="A0A1X6MR67"/>
<reference evidence="1 2" key="1">
    <citation type="submission" date="2017-04" db="EMBL/GenBank/DDBJ databases">
        <title>Genome Sequence of the Model Brown-Rot Fungus Postia placenta SB12.</title>
        <authorList>
            <consortium name="DOE Joint Genome Institute"/>
            <person name="Gaskell J."/>
            <person name="Kersten P."/>
            <person name="Larrondo L.F."/>
            <person name="Canessa P."/>
            <person name="Martinez D."/>
            <person name="Hibbett D."/>
            <person name="Schmoll M."/>
            <person name="Kubicek C.P."/>
            <person name="Martinez A.T."/>
            <person name="Yadav J."/>
            <person name="Master E."/>
            <person name="Magnuson J.K."/>
            <person name="James T."/>
            <person name="Yaver D."/>
            <person name="Berka R."/>
            <person name="Labutti K."/>
            <person name="Lipzen A."/>
            <person name="Aerts A."/>
            <person name="Barry K."/>
            <person name="Henrissat B."/>
            <person name="Blanchette R."/>
            <person name="Grigoriev I."/>
            <person name="Cullen D."/>
        </authorList>
    </citation>
    <scope>NUCLEOTIDE SEQUENCE [LARGE SCALE GENOMIC DNA]</scope>
    <source>
        <strain evidence="1 2">MAD-698-R-SB12</strain>
    </source>
</reference>